<dbReference type="Gene3D" id="2.40.100.10">
    <property type="entry name" value="Cyclophilin-like"/>
    <property type="match status" value="1"/>
</dbReference>
<dbReference type="Proteomes" id="UP000610558">
    <property type="component" value="Unassembled WGS sequence"/>
</dbReference>
<comment type="caution">
    <text evidence="6">The sequence shown here is derived from an EMBL/GenBank/DDBJ whole genome shotgun (WGS) entry which is preliminary data.</text>
</comment>
<comment type="catalytic activity">
    <reaction evidence="4">
        <text>[protein]-peptidylproline (omega=180) = [protein]-peptidylproline (omega=0)</text>
        <dbReference type="Rhea" id="RHEA:16237"/>
        <dbReference type="Rhea" id="RHEA-COMP:10747"/>
        <dbReference type="Rhea" id="RHEA-COMP:10748"/>
        <dbReference type="ChEBI" id="CHEBI:83833"/>
        <dbReference type="ChEBI" id="CHEBI:83834"/>
        <dbReference type="EC" id="5.2.1.8"/>
    </reaction>
</comment>
<dbReference type="Pfam" id="PF00160">
    <property type="entry name" value="Pro_isomerase"/>
    <property type="match status" value="1"/>
</dbReference>
<gene>
    <name evidence="6" type="ORF">IB286_08910</name>
</gene>
<dbReference type="SUPFAM" id="SSF50891">
    <property type="entry name" value="Cyclophilin-like"/>
    <property type="match status" value="1"/>
</dbReference>
<dbReference type="GO" id="GO:0003755">
    <property type="term" value="F:peptidyl-prolyl cis-trans isomerase activity"/>
    <property type="evidence" value="ECO:0007669"/>
    <property type="project" value="UniProtKB-UniRule"/>
</dbReference>
<keyword evidence="4" id="KW-0732">Signal</keyword>
<evidence type="ECO:0000256" key="4">
    <source>
        <dbReference type="RuleBase" id="RU363019"/>
    </source>
</evidence>
<dbReference type="InterPro" id="IPR044665">
    <property type="entry name" value="E_coli_cyclophilin_A-like"/>
</dbReference>
<dbReference type="InterPro" id="IPR020892">
    <property type="entry name" value="Cyclophilin-type_PPIase_CS"/>
</dbReference>
<proteinExistence type="inferred from homology"/>
<feature type="domain" description="PPIase cyclophilin-type" evidence="5">
    <location>
        <begin position="46"/>
        <end position="197"/>
    </location>
</feature>
<evidence type="ECO:0000259" key="5">
    <source>
        <dbReference type="PROSITE" id="PS50072"/>
    </source>
</evidence>
<sequence length="202" mass="22119">MMFHRALSLALLLLFSGTALSETSSAEAASSETTAHPTVTLHTSKGDIRIELYPERAPVTVANFLNYARSGHYNGTIFHRVIKRFVIQGGGFDKDLFEKPTGDSIINEAKTAKMNNERWTVAMARTDDPNSARAQFFINLRMNLSLDARAGNPGYAVFGKVIEGQNVARDISLSKTGQIAMFDDVPLEPITINSVSIDEPAK</sequence>
<dbReference type="PROSITE" id="PS50072">
    <property type="entry name" value="CSA_PPIASE_2"/>
    <property type="match status" value="1"/>
</dbReference>
<evidence type="ECO:0000256" key="2">
    <source>
        <dbReference type="ARBA" id="ARBA00023110"/>
    </source>
</evidence>
<reference evidence="6" key="1">
    <citation type="submission" date="2020-09" db="EMBL/GenBank/DDBJ databases">
        <authorList>
            <person name="Yoon J.-W."/>
        </authorList>
    </citation>
    <scope>NUCLEOTIDE SEQUENCE</scope>
    <source>
        <strain evidence="6">KMU-158</strain>
    </source>
</reference>
<evidence type="ECO:0000256" key="3">
    <source>
        <dbReference type="ARBA" id="ARBA00023235"/>
    </source>
</evidence>
<dbReference type="InterPro" id="IPR002130">
    <property type="entry name" value="Cyclophilin-type_PPIase_dom"/>
</dbReference>
<protein>
    <recommendedName>
        <fullName evidence="4">Peptidyl-prolyl cis-trans isomerase</fullName>
        <shortName evidence="4">PPIase</shortName>
        <ecNumber evidence="4">5.2.1.8</ecNumber>
    </recommendedName>
</protein>
<dbReference type="RefSeq" id="WP_190764621.1">
    <property type="nucleotide sequence ID" value="NZ_JACXLD010000004.1"/>
</dbReference>
<feature type="chain" id="PRO_5038164065" description="Peptidyl-prolyl cis-trans isomerase" evidence="4">
    <location>
        <begin position="22"/>
        <end position="202"/>
    </location>
</feature>
<dbReference type="AlphaFoldDB" id="A0A927GVX9"/>
<comment type="function">
    <text evidence="4">PPIases accelerate the folding of proteins. It catalyzes the cis-trans isomerization of proline imidic peptide bonds in oligopeptides.</text>
</comment>
<evidence type="ECO:0000256" key="1">
    <source>
        <dbReference type="ARBA" id="ARBA00007365"/>
    </source>
</evidence>
<organism evidence="6 7">
    <name type="scientific">Spongiibacter pelagi</name>
    <dbReference type="NCBI Taxonomy" id="2760804"/>
    <lineage>
        <taxon>Bacteria</taxon>
        <taxon>Pseudomonadati</taxon>
        <taxon>Pseudomonadota</taxon>
        <taxon>Gammaproteobacteria</taxon>
        <taxon>Cellvibrionales</taxon>
        <taxon>Spongiibacteraceae</taxon>
        <taxon>Spongiibacter</taxon>
    </lineage>
</organism>
<name>A0A927GVX9_9GAMM</name>
<accession>A0A927GVX9</accession>
<keyword evidence="2 4" id="KW-0697">Rotamase</keyword>
<dbReference type="PANTHER" id="PTHR43246">
    <property type="entry name" value="PEPTIDYL-PROLYL CIS-TRANS ISOMERASE CYP38, CHLOROPLASTIC"/>
    <property type="match status" value="1"/>
</dbReference>
<dbReference type="PROSITE" id="PS00170">
    <property type="entry name" value="CSA_PPIASE_1"/>
    <property type="match status" value="1"/>
</dbReference>
<feature type="signal peptide" evidence="4">
    <location>
        <begin position="1"/>
        <end position="21"/>
    </location>
</feature>
<dbReference type="PRINTS" id="PR00153">
    <property type="entry name" value="CSAPPISMRASE"/>
</dbReference>
<dbReference type="EMBL" id="JACXLD010000004">
    <property type="protein sequence ID" value="MBD2859126.1"/>
    <property type="molecule type" value="Genomic_DNA"/>
</dbReference>
<dbReference type="EC" id="5.2.1.8" evidence="4"/>
<keyword evidence="7" id="KW-1185">Reference proteome</keyword>
<evidence type="ECO:0000313" key="7">
    <source>
        <dbReference type="Proteomes" id="UP000610558"/>
    </source>
</evidence>
<evidence type="ECO:0000313" key="6">
    <source>
        <dbReference type="EMBL" id="MBD2859126.1"/>
    </source>
</evidence>
<keyword evidence="3 4" id="KW-0413">Isomerase</keyword>
<dbReference type="InterPro" id="IPR029000">
    <property type="entry name" value="Cyclophilin-like_dom_sf"/>
</dbReference>
<dbReference type="GO" id="GO:0006457">
    <property type="term" value="P:protein folding"/>
    <property type="evidence" value="ECO:0007669"/>
    <property type="project" value="InterPro"/>
</dbReference>
<comment type="similarity">
    <text evidence="1 4">Belongs to the cyclophilin-type PPIase family.</text>
</comment>